<evidence type="ECO:0000313" key="2">
    <source>
        <dbReference type="EMBL" id="EEH54016.1"/>
    </source>
</evidence>
<accession>C1N0G6</accession>
<feature type="non-terminal residue" evidence="2">
    <location>
        <position position="1"/>
    </location>
</feature>
<dbReference type="PRINTS" id="PR00081">
    <property type="entry name" value="GDHRDH"/>
</dbReference>
<keyword evidence="3" id="KW-1185">Reference proteome</keyword>
<protein>
    <submittedName>
        <fullName evidence="2">Predicted protein</fullName>
    </submittedName>
</protein>
<dbReference type="SUPFAM" id="SSF51735">
    <property type="entry name" value="NAD(P)-binding Rossmann-fold domains"/>
    <property type="match status" value="1"/>
</dbReference>
<dbReference type="Proteomes" id="UP000001876">
    <property type="component" value="Unassembled WGS sequence"/>
</dbReference>
<dbReference type="AlphaFoldDB" id="C1N0G6"/>
<dbReference type="GO" id="GO:0016491">
    <property type="term" value="F:oxidoreductase activity"/>
    <property type="evidence" value="ECO:0007669"/>
    <property type="project" value="UniProtKB-KW"/>
</dbReference>
<dbReference type="InterPro" id="IPR036291">
    <property type="entry name" value="NAD(P)-bd_dom_sf"/>
</dbReference>
<evidence type="ECO:0000256" key="1">
    <source>
        <dbReference type="ARBA" id="ARBA00023002"/>
    </source>
</evidence>
<dbReference type="STRING" id="564608.C1N0G6"/>
<dbReference type="OrthoDB" id="191139at2759"/>
<dbReference type="PANTHER" id="PTHR43157">
    <property type="entry name" value="PHOSPHATIDYLINOSITOL-GLYCAN BIOSYNTHESIS CLASS F PROTEIN-RELATED"/>
    <property type="match status" value="1"/>
</dbReference>
<dbReference type="RefSeq" id="XP_003061386.1">
    <property type="nucleotide sequence ID" value="XM_003061340.1"/>
</dbReference>
<dbReference type="EMBL" id="GG663744">
    <property type="protein sequence ID" value="EEH54016.1"/>
    <property type="molecule type" value="Genomic_DNA"/>
</dbReference>
<keyword evidence="1" id="KW-0560">Oxidoreductase</keyword>
<dbReference type="GeneID" id="9687076"/>
<gene>
    <name evidence="2" type="ORF">MICPUCDRAFT_10976</name>
</gene>
<reference evidence="2 3" key="1">
    <citation type="journal article" date="2009" name="Science">
        <title>Green evolution and dynamic adaptations revealed by genomes of the marine picoeukaryotes Micromonas.</title>
        <authorList>
            <person name="Worden A.Z."/>
            <person name="Lee J.H."/>
            <person name="Mock T."/>
            <person name="Rouze P."/>
            <person name="Simmons M.P."/>
            <person name="Aerts A.L."/>
            <person name="Allen A.E."/>
            <person name="Cuvelier M.L."/>
            <person name="Derelle E."/>
            <person name="Everett M.V."/>
            <person name="Foulon E."/>
            <person name="Grimwood J."/>
            <person name="Gundlach H."/>
            <person name="Henrissat B."/>
            <person name="Napoli C."/>
            <person name="McDonald S.M."/>
            <person name="Parker M.S."/>
            <person name="Rombauts S."/>
            <person name="Salamov A."/>
            <person name="Von Dassow P."/>
            <person name="Badger J.H."/>
            <person name="Coutinho P.M."/>
            <person name="Demir E."/>
            <person name="Dubchak I."/>
            <person name="Gentemann C."/>
            <person name="Eikrem W."/>
            <person name="Gready J.E."/>
            <person name="John U."/>
            <person name="Lanier W."/>
            <person name="Lindquist E.A."/>
            <person name="Lucas S."/>
            <person name="Mayer K.F."/>
            <person name="Moreau H."/>
            <person name="Not F."/>
            <person name="Otillar R."/>
            <person name="Panaud O."/>
            <person name="Pangilinan J."/>
            <person name="Paulsen I."/>
            <person name="Piegu B."/>
            <person name="Poliakov A."/>
            <person name="Robbens S."/>
            <person name="Schmutz J."/>
            <person name="Toulza E."/>
            <person name="Wyss T."/>
            <person name="Zelensky A."/>
            <person name="Zhou K."/>
            <person name="Armbrust E.V."/>
            <person name="Bhattacharya D."/>
            <person name="Goodenough U.W."/>
            <person name="Van de Peer Y."/>
            <person name="Grigoriev I.V."/>
        </authorList>
    </citation>
    <scope>NUCLEOTIDE SEQUENCE [LARGE SCALE GENOMIC DNA]</scope>
    <source>
        <strain evidence="2 3">CCMP1545</strain>
    </source>
</reference>
<proteinExistence type="predicted"/>
<dbReference type="eggNOG" id="KOG1208">
    <property type="taxonomic scope" value="Eukaryota"/>
</dbReference>
<dbReference type="KEGG" id="mpp:MICPUCDRAFT_10976"/>
<dbReference type="InterPro" id="IPR002347">
    <property type="entry name" value="SDR_fam"/>
</dbReference>
<dbReference type="Gene3D" id="3.40.50.720">
    <property type="entry name" value="NAD(P)-binding Rossmann-like Domain"/>
    <property type="match status" value="1"/>
</dbReference>
<dbReference type="OMA" id="HYAARDR"/>
<name>C1N0G6_MICPC</name>
<organism evidence="3">
    <name type="scientific">Micromonas pusilla (strain CCMP1545)</name>
    <name type="common">Picoplanktonic green alga</name>
    <dbReference type="NCBI Taxonomy" id="564608"/>
    <lineage>
        <taxon>Eukaryota</taxon>
        <taxon>Viridiplantae</taxon>
        <taxon>Chlorophyta</taxon>
        <taxon>Mamiellophyceae</taxon>
        <taxon>Mamiellales</taxon>
        <taxon>Mamiellaceae</taxon>
        <taxon>Micromonas</taxon>
    </lineage>
</organism>
<evidence type="ECO:0000313" key="3">
    <source>
        <dbReference type="Proteomes" id="UP000001876"/>
    </source>
</evidence>
<sequence>KVCVITGANTGLGFIAAKEIAKKPGYKVVMACRDATRAANAAKTIAEEIPGADVDASLTLDLASLSSVERFAAAFDEKYGRLDVLMNNAGVMALPNRETTEDGLEMQMGVNHHGHFALTSRLMPTVLRTPGRKRIVNVSSVAHEWGHIDFDNINSDGFFGYLGAYHLTLLSNLYFTYELHRRLRAMPPGSGGDLVDVNAVHPGVVDTEL</sequence>
<dbReference type="PANTHER" id="PTHR43157:SF31">
    <property type="entry name" value="PHOSPHATIDYLINOSITOL-GLYCAN BIOSYNTHESIS CLASS F PROTEIN"/>
    <property type="match status" value="1"/>
</dbReference>
<dbReference type="Pfam" id="PF00106">
    <property type="entry name" value="adh_short"/>
    <property type="match status" value="1"/>
</dbReference>
<feature type="non-terminal residue" evidence="2">
    <location>
        <position position="209"/>
    </location>
</feature>